<dbReference type="PANTHER" id="PTHR42718:SF9">
    <property type="entry name" value="MAJOR FACILITATOR SUPERFAMILY MULTIDRUG TRANSPORTER MFSC"/>
    <property type="match status" value="1"/>
</dbReference>
<evidence type="ECO:0000256" key="6">
    <source>
        <dbReference type="ARBA" id="ARBA00023251"/>
    </source>
</evidence>
<dbReference type="PANTHER" id="PTHR42718">
    <property type="entry name" value="MAJOR FACILITATOR SUPERFAMILY MULTIDRUG TRANSPORTER MFSC"/>
    <property type="match status" value="1"/>
</dbReference>
<evidence type="ECO:0000256" key="3">
    <source>
        <dbReference type="ARBA" id="ARBA00022692"/>
    </source>
</evidence>
<dbReference type="PROSITE" id="PS50850">
    <property type="entry name" value="MFS"/>
    <property type="match status" value="1"/>
</dbReference>
<feature type="domain" description="Major facilitator superfamily (MFS) profile" evidence="8">
    <location>
        <begin position="11"/>
        <end position="254"/>
    </location>
</feature>
<dbReference type="InterPro" id="IPR036259">
    <property type="entry name" value="MFS_trans_sf"/>
</dbReference>
<keyword evidence="3 7" id="KW-0812">Transmembrane</keyword>
<evidence type="ECO:0000256" key="7">
    <source>
        <dbReference type="SAM" id="Phobius"/>
    </source>
</evidence>
<dbReference type="SUPFAM" id="SSF103473">
    <property type="entry name" value="MFS general substrate transporter"/>
    <property type="match status" value="1"/>
</dbReference>
<feature type="transmembrane region" description="Helical" evidence="7">
    <location>
        <begin position="78"/>
        <end position="96"/>
    </location>
</feature>
<feature type="transmembrane region" description="Helical" evidence="7">
    <location>
        <begin position="139"/>
        <end position="162"/>
    </location>
</feature>
<keyword evidence="6" id="KW-0046">Antibiotic resistance</keyword>
<accession>A0AB39MMR6</accession>
<name>A0AB39MMR6_9ACTN</name>
<protein>
    <recommendedName>
        <fullName evidence="8">Major facilitator superfamily (MFS) profile domain-containing protein</fullName>
    </recommendedName>
</protein>
<feature type="transmembrane region" description="Helical" evidence="7">
    <location>
        <begin position="12"/>
        <end position="35"/>
    </location>
</feature>
<evidence type="ECO:0000256" key="4">
    <source>
        <dbReference type="ARBA" id="ARBA00022989"/>
    </source>
</evidence>
<evidence type="ECO:0000256" key="1">
    <source>
        <dbReference type="ARBA" id="ARBA00004651"/>
    </source>
</evidence>
<comment type="subcellular location">
    <subcellularLocation>
        <location evidence="1">Cell membrane</location>
        <topology evidence="1">Multi-pass membrane protein</topology>
    </subcellularLocation>
</comment>
<dbReference type="GO" id="GO:0005886">
    <property type="term" value="C:plasma membrane"/>
    <property type="evidence" value="ECO:0007669"/>
    <property type="project" value="UniProtKB-SubCell"/>
</dbReference>
<evidence type="ECO:0000256" key="2">
    <source>
        <dbReference type="ARBA" id="ARBA00022448"/>
    </source>
</evidence>
<keyword evidence="5 7" id="KW-0472">Membrane</keyword>
<dbReference type="Gene3D" id="1.20.1720.10">
    <property type="entry name" value="Multidrug resistance protein D"/>
    <property type="match status" value="1"/>
</dbReference>
<evidence type="ECO:0000256" key="5">
    <source>
        <dbReference type="ARBA" id="ARBA00023136"/>
    </source>
</evidence>
<proteinExistence type="predicted"/>
<dbReference type="GO" id="GO:0022857">
    <property type="term" value="F:transmembrane transporter activity"/>
    <property type="evidence" value="ECO:0007669"/>
    <property type="project" value="InterPro"/>
</dbReference>
<gene>
    <name evidence="9" type="ORF">AB5J58_47875</name>
</gene>
<evidence type="ECO:0000313" key="9">
    <source>
        <dbReference type="EMBL" id="XDQ07442.1"/>
    </source>
</evidence>
<dbReference type="EMBL" id="CP163431">
    <property type="protein sequence ID" value="XDQ07442.1"/>
    <property type="molecule type" value="Genomic_DNA"/>
</dbReference>
<dbReference type="AlphaFoldDB" id="A0AB39MMR6"/>
<feature type="transmembrane region" description="Helical" evidence="7">
    <location>
        <begin position="229"/>
        <end position="247"/>
    </location>
</feature>
<keyword evidence="4 7" id="KW-1133">Transmembrane helix</keyword>
<sequence length="254" mass="25945">MPATAPTSGRRASAGAIGLVLIVSAYVALPAGFASAIQQGLEIPDDYMAWLFGDFILGLTALLLSGRLIVNRWGLRRTLLTAMAVLAAAGMIAAAATSQQMLFGAGWLQGGSGILLIRGSVAVLAAARPDTIAKGKSAEMAAVLTTGLLLGALAGAVLGSALPWRSMFLATLAVIIAAPTFANIDLSVSPPQTAQRSKVLAVLLATFGLQSLVYGITSGFARGMEDPQTSWQLVGAPLLLLLAGAAYRRSGSQP</sequence>
<dbReference type="GO" id="GO:0046677">
    <property type="term" value="P:response to antibiotic"/>
    <property type="evidence" value="ECO:0007669"/>
    <property type="project" value="UniProtKB-KW"/>
</dbReference>
<feature type="transmembrane region" description="Helical" evidence="7">
    <location>
        <begin position="168"/>
        <end position="187"/>
    </location>
</feature>
<feature type="transmembrane region" description="Helical" evidence="7">
    <location>
        <begin position="199"/>
        <end position="217"/>
    </location>
</feature>
<dbReference type="RefSeq" id="WP_369192225.1">
    <property type="nucleotide sequence ID" value="NZ_CP163431.1"/>
</dbReference>
<keyword evidence="2" id="KW-0813">Transport</keyword>
<dbReference type="InterPro" id="IPR020846">
    <property type="entry name" value="MFS_dom"/>
</dbReference>
<feature type="transmembrane region" description="Helical" evidence="7">
    <location>
        <begin position="47"/>
        <end position="66"/>
    </location>
</feature>
<evidence type="ECO:0000259" key="8">
    <source>
        <dbReference type="PROSITE" id="PS50850"/>
    </source>
</evidence>
<reference evidence="9" key="1">
    <citation type="submission" date="2024-07" db="EMBL/GenBank/DDBJ databases">
        <authorList>
            <person name="Yu S.T."/>
        </authorList>
    </citation>
    <scope>NUCLEOTIDE SEQUENCE</scope>
    <source>
        <strain evidence="9">R08</strain>
    </source>
</reference>
<feature type="transmembrane region" description="Helical" evidence="7">
    <location>
        <begin position="102"/>
        <end position="127"/>
    </location>
</feature>
<organism evidence="9">
    <name type="scientific">Streptomyces sp. R08</name>
    <dbReference type="NCBI Taxonomy" id="3238624"/>
    <lineage>
        <taxon>Bacteria</taxon>
        <taxon>Bacillati</taxon>
        <taxon>Actinomycetota</taxon>
        <taxon>Actinomycetes</taxon>
        <taxon>Kitasatosporales</taxon>
        <taxon>Streptomycetaceae</taxon>
        <taxon>Streptomyces</taxon>
    </lineage>
</organism>